<dbReference type="RefSeq" id="WP_092696854.1">
    <property type="nucleotide sequence ID" value="NZ_CAXIQL010000035.1"/>
</dbReference>
<dbReference type="GO" id="GO:0008836">
    <property type="term" value="F:diaminopimelate decarboxylase activity"/>
    <property type="evidence" value="ECO:0007669"/>
    <property type="project" value="UniProtKB-UniRule"/>
</dbReference>
<feature type="domain" description="Orn/DAP/Arg decarboxylase 2 C-terminal" evidence="9">
    <location>
        <begin position="22"/>
        <end position="372"/>
    </location>
</feature>
<evidence type="ECO:0000256" key="7">
    <source>
        <dbReference type="PIRSR" id="PIRSR600183-50"/>
    </source>
</evidence>
<dbReference type="GeneID" id="34233852"/>
<name>A0A1H3W908_9BURK</name>
<dbReference type="Pfam" id="PF00278">
    <property type="entry name" value="Orn_DAP_Arg_deC"/>
    <property type="match status" value="1"/>
</dbReference>
<evidence type="ECO:0000256" key="8">
    <source>
        <dbReference type="RuleBase" id="RU003738"/>
    </source>
</evidence>
<dbReference type="PANTHER" id="PTHR43727">
    <property type="entry name" value="DIAMINOPIMELATE DECARBOXYLASE"/>
    <property type="match status" value="1"/>
</dbReference>
<comment type="function">
    <text evidence="5">Specifically catalyzes the decarboxylation of meso-diaminopimelate (meso-DAP) to L-lysine.</text>
</comment>
<feature type="binding site" evidence="5">
    <location>
        <position position="310"/>
    </location>
    <ligand>
        <name>substrate</name>
    </ligand>
</feature>
<feature type="binding site" evidence="5">
    <location>
        <position position="374"/>
    </location>
    <ligand>
        <name>substrate</name>
    </ligand>
</feature>
<sequence length="417" mass="44719">MSNPFSPAQLWSLADQFGTPLWVYDAATIRQRIAQLSNFDTIRFAQKACSNIHILALMRAQGVKVDAVSRGEILRALAAGYQAGQQGDGPSEIVFTADLFDAATLACVVEHGVPVNAGSIDMLHQLGAASPGHAVWLRINPGFGHGHSNKTNTGGEHSKHGIWHTDLPDALAAIRQHGLKLAGLHMHIGSGVDYRHLEQVCGAMVELVRTTHSAGHDLHAISAGGGLSIPYRDGDPVIDTQHYHGLWDAARQQAEAIVRHPLGLEIEPGRFLVAESGVLLGEVRATKDAGNNHFMLLDTGFNELMRPSMYGSYHTMNVLRRDGSTVAHRPSVVAGPLCESGDVFTQGDGGVVLPRNLPDAQVGDLLVIHDAGAYGASMSSNYNTRPLTAEVLVDGGQARLIRRRQTVEELLALELGL</sequence>
<feature type="binding site" evidence="5">
    <location>
        <position position="226"/>
    </location>
    <ligand>
        <name>pyridoxal 5'-phosphate</name>
        <dbReference type="ChEBI" id="CHEBI:597326"/>
    </ligand>
</feature>
<feature type="active site" description="Proton donor" evidence="7">
    <location>
        <position position="338"/>
    </location>
</feature>
<dbReference type="AlphaFoldDB" id="A0A1H3W908"/>
<dbReference type="InterPro" id="IPR029066">
    <property type="entry name" value="PLP-binding_barrel"/>
</dbReference>
<evidence type="ECO:0000259" key="10">
    <source>
        <dbReference type="Pfam" id="PF02784"/>
    </source>
</evidence>
<dbReference type="PRINTS" id="PR01179">
    <property type="entry name" value="ODADCRBXLASE"/>
</dbReference>
<dbReference type="CDD" id="cd06828">
    <property type="entry name" value="PLPDE_III_DapDC"/>
    <property type="match status" value="1"/>
</dbReference>
<evidence type="ECO:0000256" key="5">
    <source>
        <dbReference type="HAMAP-Rule" id="MF_02120"/>
    </source>
</evidence>
<feature type="binding site" evidence="5">
    <location>
        <position position="374"/>
    </location>
    <ligand>
        <name>pyridoxal 5'-phosphate</name>
        <dbReference type="ChEBI" id="CHEBI:597326"/>
    </ligand>
</feature>
<feature type="binding site" evidence="5">
    <location>
        <position position="306"/>
    </location>
    <ligand>
        <name>substrate</name>
    </ligand>
</feature>
<dbReference type="InterPro" id="IPR022644">
    <property type="entry name" value="De-COase2_N"/>
</dbReference>
<dbReference type="SUPFAM" id="SSF51419">
    <property type="entry name" value="PLP-binding barrel"/>
    <property type="match status" value="1"/>
</dbReference>
<keyword evidence="5" id="KW-0028">Amino-acid biosynthesis</keyword>
<dbReference type="InterPro" id="IPR002986">
    <property type="entry name" value="DAP_deCOOHase_LysA"/>
</dbReference>
<keyword evidence="5 8" id="KW-0457">Lysine biosynthesis</keyword>
<dbReference type="GO" id="GO:0009089">
    <property type="term" value="P:lysine biosynthetic process via diaminopimelate"/>
    <property type="evidence" value="ECO:0007669"/>
    <property type="project" value="UniProtKB-UniRule"/>
</dbReference>
<proteinExistence type="inferred from homology"/>
<feature type="binding site" evidence="5">
    <location>
        <begin position="267"/>
        <end position="270"/>
    </location>
    <ligand>
        <name>pyridoxal 5'-phosphate</name>
        <dbReference type="ChEBI" id="CHEBI:597326"/>
    </ligand>
</feature>
<evidence type="ECO:0000313" key="11">
    <source>
        <dbReference type="EMBL" id="SDZ83450.1"/>
    </source>
</evidence>
<comment type="subunit">
    <text evidence="5">Homodimer.</text>
</comment>
<protein>
    <recommendedName>
        <fullName evidence="5 6">Diaminopimelate decarboxylase</fullName>
        <shortName evidence="5">DAP decarboxylase</shortName>
        <shortName evidence="5">DAPDC</shortName>
        <ecNumber evidence="5 6">4.1.1.20</ecNumber>
    </recommendedName>
</protein>
<dbReference type="GO" id="GO:0030170">
    <property type="term" value="F:pyridoxal phosphate binding"/>
    <property type="evidence" value="ECO:0007669"/>
    <property type="project" value="UniProtKB-UniRule"/>
</dbReference>
<dbReference type="UniPathway" id="UPA00034">
    <property type="reaction ID" value="UER00027"/>
</dbReference>
<evidence type="ECO:0000256" key="4">
    <source>
        <dbReference type="ARBA" id="ARBA00023239"/>
    </source>
</evidence>
<dbReference type="Proteomes" id="UP000199002">
    <property type="component" value="Unassembled WGS sequence"/>
</dbReference>
<dbReference type="SUPFAM" id="SSF50621">
    <property type="entry name" value="Alanine racemase C-terminal domain-like"/>
    <property type="match status" value="1"/>
</dbReference>
<dbReference type="NCBIfam" id="TIGR01048">
    <property type="entry name" value="lysA"/>
    <property type="match status" value="1"/>
</dbReference>
<evidence type="ECO:0000313" key="12">
    <source>
        <dbReference type="Proteomes" id="UP000199002"/>
    </source>
</evidence>
<dbReference type="EMBL" id="FNQJ01000002">
    <property type="protein sequence ID" value="SDZ83450.1"/>
    <property type="molecule type" value="Genomic_DNA"/>
</dbReference>
<dbReference type="Gene3D" id="3.20.20.10">
    <property type="entry name" value="Alanine racemase"/>
    <property type="match status" value="1"/>
</dbReference>
<feature type="binding site" evidence="5">
    <location>
        <position position="270"/>
    </location>
    <ligand>
        <name>substrate</name>
    </ligand>
</feature>
<gene>
    <name evidence="5" type="primary">lysA</name>
    <name evidence="11" type="ORF">SAMN05421875_102133</name>
</gene>
<accession>A0A1H3W908</accession>
<evidence type="ECO:0000256" key="3">
    <source>
        <dbReference type="ARBA" id="ARBA00022898"/>
    </source>
</evidence>
<feature type="modified residue" description="N6-(pyridoxal phosphate)lysine" evidence="5 7">
    <location>
        <position position="47"/>
    </location>
</feature>
<dbReference type="Pfam" id="PF02784">
    <property type="entry name" value="Orn_Arg_deC_N"/>
    <property type="match status" value="1"/>
</dbReference>
<dbReference type="InterPro" id="IPR000183">
    <property type="entry name" value="Orn/DAP/Arg_de-COase"/>
</dbReference>
<dbReference type="PROSITE" id="PS00879">
    <property type="entry name" value="ODR_DC_2_2"/>
    <property type="match status" value="1"/>
</dbReference>
<dbReference type="PRINTS" id="PR01181">
    <property type="entry name" value="DAPDCRBXLASE"/>
</dbReference>
<evidence type="ECO:0000256" key="1">
    <source>
        <dbReference type="ARBA" id="ARBA00001933"/>
    </source>
</evidence>
<evidence type="ECO:0000256" key="2">
    <source>
        <dbReference type="ARBA" id="ARBA00022793"/>
    </source>
</evidence>
<dbReference type="InterPro" id="IPR022653">
    <property type="entry name" value="De-COase2_pyr-phos_BS"/>
</dbReference>
<organism evidence="11 12">
    <name type="scientific">Acidovorax soli</name>
    <dbReference type="NCBI Taxonomy" id="592050"/>
    <lineage>
        <taxon>Bacteria</taxon>
        <taxon>Pseudomonadati</taxon>
        <taxon>Pseudomonadota</taxon>
        <taxon>Betaproteobacteria</taxon>
        <taxon>Burkholderiales</taxon>
        <taxon>Comamonadaceae</taxon>
        <taxon>Acidovorax</taxon>
    </lineage>
</organism>
<dbReference type="STRING" id="592050.SAMN05421875_102133"/>
<dbReference type="Gene3D" id="2.40.37.10">
    <property type="entry name" value="Lyase, Ornithine Decarboxylase, Chain A, domain 1"/>
    <property type="match status" value="1"/>
</dbReference>
<comment type="similarity">
    <text evidence="5">Belongs to the Orn/Lys/Arg decarboxylase class-II family. LysA subfamily.</text>
</comment>
<feature type="domain" description="Orn/DAP/Arg decarboxylase 2 N-terminal" evidence="10">
    <location>
        <begin position="38"/>
        <end position="274"/>
    </location>
</feature>
<keyword evidence="3 5" id="KW-0663">Pyridoxal phosphate</keyword>
<dbReference type="PROSITE" id="PS00878">
    <property type="entry name" value="ODR_DC_2_1"/>
    <property type="match status" value="1"/>
</dbReference>
<feature type="binding site" evidence="5">
    <location>
        <position position="339"/>
    </location>
    <ligand>
        <name>substrate</name>
    </ligand>
</feature>
<keyword evidence="12" id="KW-1185">Reference proteome</keyword>
<comment type="catalytic activity">
    <reaction evidence="5 8">
        <text>meso-2,6-diaminopimelate + H(+) = L-lysine + CO2</text>
        <dbReference type="Rhea" id="RHEA:15101"/>
        <dbReference type="ChEBI" id="CHEBI:15378"/>
        <dbReference type="ChEBI" id="CHEBI:16526"/>
        <dbReference type="ChEBI" id="CHEBI:32551"/>
        <dbReference type="ChEBI" id="CHEBI:57791"/>
        <dbReference type="EC" id="4.1.1.20"/>
    </reaction>
</comment>
<dbReference type="PANTHER" id="PTHR43727:SF2">
    <property type="entry name" value="GROUP IV DECARBOXYLASE"/>
    <property type="match status" value="1"/>
</dbReference>
<reference evidence="12" key="1">
    <citation type="submission" date="2016-10" db="EMBL/GenBank/DDBJ databases">
        <authorList>
            <person name="Varghese N."/>
            <person name="Submissions S."/>
        </authorList>
    </citation>
    <scope>NUCLEOTIDE SEQUENCE [LARGE SCALE GENOMIC DNA]</scope>
    <source>
        <strain evidence="12">DSM 25157</strain>
    </source>
</reference>
<evidence type="ECO:0000259" key="9">
    <source>
        <dbReference type="Pfam" id="PF00278"/>
    </source>
</evidence>
<dbReference type="EC" id="4.1.1.20" evidence="5 6"/>
<keyword evidence="4 5" id="KW-0456">Lyase</keyword>
<keyword evidence="2 5" id="KW-0210">Decarboxylase</keyword>
<evidence type="ECO:0000256" key="6">
    <source>
        <dbReference type="NCBIfam" id="TIGR01048"/>
    </source>
</evidence>
<dbReference type="HAMAP" id="MF_02120">
    <property type="entry name" value="LysA"/>
    <property type="match status" value="1"/>
</dbReference>
<comment type="pathway">
    <text evidence="5 8">Amino-acid biosynthesis; L-lysine biosynthesis via DAP pathway; L-lysine from DL-2,6-diaminopimelate: step 1/1.</text>
</comment>
<dbReference type="InterPro" id="IPR022643">
    <property type="entry name" value="De-COase2_C"/>
</dbReference>
<dbReference type="InterPro" id="IPR022657">
    <property type="entry name" value="De-COase2_CS"/>
</dbReference>
<dbReference type="InterPro" id="IPR009006">
    <property type="entry name" value="Ala_racemase/Decarboxylase_C"/>
</dbReference>
<comment type="cofactor">
    <cofactor evidence="1 5 7 8">
        <name>pyridoxal 5'-phosphate</name>
        <dbReference type="ChEBI" id="CHEBI:597326"/>
    </cofactor>
</comment>